<dbReference type="Proteomes" id="UP000299102">
    <property type="component" value="Unassembled WGS sequence"/>
</dbReference>
<gene>
    <name evidence="2" type="ORF">EVAR_54968_1</name>
</gene>
<evidence type="ECO:0000256" key="1">
    <source>
        <dbReference type="SAM" id="MobiDB-lite"/>
    </source>
</evidence>
<comment type="caution">
    <text evidence="2">The sequence shown here is derived from an EMBL/GenBank/DDBJ whole genome shotgun (WGS) entry which is preliminary data.</text>
</comment>
<reference evidence="2 3" key="1">
    <citation type="journal article" date="2019" name="Commun. Biol.">
        <title>The bagworm genome reveals a unique fibroin gene that provides high tensile strength.</title>
        <authorList>
            <person name="Kono N."/>
            <person name="Nakamura H."/>
            <person name="Ohtoshi R."/>
            <person name="Tomita M."/>
            <person name="Numata K."/>
            <person name="Arakawa K."/>
        </authorList>
    </citation>
    <scope>NUCLEOTIDE SEQUENCE [LARGE SCALE GENOMIC DNA]</scope>
</reference>
<organism evidence="2 3">
    <name type="scientific">Eumeta variegata</name>
    <name type="common">Bagworm moth</name>
    <name type="synonym">Eumeta japonica</name>
    <dbReference type="NCBI Taxonomy" id="151549"/>
    <lineage>
        <taxon>Eukaryota</taxon>
        <taxon>Metazoa</taxon>
        <taxon>Ecdysozoa</taxon>
        <taxon>Arthropoda</taxon>
        <taxon>Hexapoda</taxon>
        <taxon>Insecta</taxon>
        <taxon>Pterygota</taxon>
        <taxon>Neoptera</taxon>
        <taxon>Endopterygota</taxon>
        <taxon>Lepidoptera</taxon>
        <taxon>Glossata</taxon>
        <taxon>Ditrysia</taxon>
        <taxon>Tineoidea</taxon>
        <taxon>Psychidae</taxon>
        <taxon>Oiketicinae</taxon>
        <taxon>Eumeta</taxon>
    </lineage>
</organism>
<proteinExistence type="predicted"/>
<evidence type="ECO:0000313" key="2">
    <source>
        <dbReference type="EMBL" id="GBP76281.1"/>
    </source>
</evidence>
<protein>
    <submittedName>
        <fullName evidence="2">Uncharacterized protein</fullName>
    </submittedName>
</protein>
<sequence length="124" mass="13822">MNRQAIRKKRDIAFHRIRNLREISRLQCVTGLLGGHKVSNGGDRDDGGGRWKSGPPELLLTGRMETAEAAISLLHSMLIKNPNFLELRSKMYSRFQSVNGSNSPLLQHQNSINICGISPEQDAV</sequence>
<accession>A0A4C1YIR9</accession>
<name>A0A4C1YIR9_EUMVA</name>
<dbReference type="AlphaFoldDB" id="A0A4C1YIR9"/>
<keyword evidence="3" id="KW-1185">Reference proteome</keyword>
<evidence type="ECO:0000313" key="3">
    <source>
        <dbReference type="Proteomes" id="UP000299102"/>
    </source>
</evidence>
<dbReference type="EMBL" id="BGZK01001284">
    <property type="protein sequence ID" value="GBP76281.1"/>
    <property type="molecule type" value="Genomic_DNA"/>
</dbReference>
<feature type="region of interest" description="Disordered" evidence="1">
    <location>
        <begin position="37"/>
        <end position="56"/>
    </location>
</feature>